<evidence type="ECO:0000256" key="1">
    <source>
        <dbReference type="SAM" id="MobiDB-lite"/>
    </source>
</evidence>
<sequence>MKQPTDSSTATAVGASASSKRKPDPASSFPALIVALQHSLKDALSNLASASSQDGRVVPIRPLVLFSSGPSLLMPKCVLGLRLPSLENDLNTEEGQRTRDPGLLERATLREFFKKELGNSIARTQTTVLLLAPRSFSQPGWLPRTNISHRLSSLVADEEPVSSSIPTRCKPLPKLIVERFAVTLTQQGVATGNRLEVSEQDDIQTGIEGDSRDWVWFMWEGGVVEGWKG</sequence>
<dbReference type="InterPro" id="IPR053729">
    <property type="entry name" value="MAD2L1BP_domain_sf"/>
</dbReference>
<accession>A0A0F7SSY3</accession>
<dbReference type="EMBL" id="LN483157">
    <property type="protein sequence ID" value="CED83749.1"/>
    <property type="molecule type" value="Genomic_DNA"/>
</dbReference>
<feature type="compositionally biased region" description="Low complexity" evidence="1">
    <location>
        <begin position="1"/>
        <end position="18"/>
    </location>
</feature>
<protein>
    <submittedName>
        <fullName evidence="2">Uncharacterized protein</fullName>
    </submittedName>
</protein>
<evidence type="ECO:0000313" key="2">
    <source>
        <dbReference type="EMBL" id="CED83749.1"/>
    </source>
</evidence>
<name>A0A0F7SSY3_PHARH</name>
<organism evidence="2">
    <name type="scientific">Phaffia rhodozyma</name>
    <name type="common">Yeast</name>
    <name type="synonym">Xanthophyllomyces dendrorhous</name>
    <dbReference type="NCBI Taxonomy" id="264483"/>
    <lineage>
        <taxon>Eukaryota</taxon>
        <taxon>Fungi</taxon>
        <taxon>Dikarya</taxon>
        <taxon>Basidiomycota</taxon>
        <taxon>Agaricomycotina</taxon>
        <taxon>Tremellomycetes</taxon>
        <taxon>Cystofilobasidiales</taxon>
        <taxon>Mrakiaceae</taxon>
        <taxon>Phaffia</taxon>
    </lineage>
</organism>
<dbReference type="Gene3D" id="3.30.900.20">
    <property type="match status" value="1"/>
</dbReference>
<feature type="region of interest" description="Disordered" evidence="1">
    <location>
        <begin position="1"/>
        <end position="26"/>
    </location>
</feature>
<proteinExistence type="predicted"/>
<reference evidence="2" key="1">
    <citation type="submission" date="2014-08" db="EMBL/GenBank/DDBJ databases">
        <authorList>
            <person name="Sharma Rahul"/>
            <person name="Thines Marco"/>
        </authorList>
    </citation>
    <scope>NUCLEOTIDE SEQUENCE</scope>
</reference>
<dbReference type="AlphaFoldDB" id="A0A0F7SSY3"/>